<dbReference type="AlphaFoldDB" id="A0A366M8M3"/>
<protein>
    <recommendedName>
        <fullName evidence="1">RNA ligase domain-containing protein</fullName>
    </recommendedName>
</protein>
<keyword evidence="3" id="KW-1185">Reference proteome</keyword>
<dbReference type="Proteomes" id="UP000253303">
    <property type="component" value="Unassembled WGS sequence"/>
</dbReference>
<dbReference type="RefSeq" id="WP_113978861.1">
    <property type="nucleotide sequence ID" value="NZ_QMEY01000001.1"/>
</dbReference>
<dbReference type="InterPro" id="IPR021122">
    <property type="entry name" value="RNA_ligase_dom_REL/Rnl2"/>
</dbReference>
<gene>
    <name evidence="2" type="ORF">DP939_03775</name>
</gene>
<evidence type="ECO:0000313" key="2">
    <source>
        <dbReference type="EMBL" id="RBQ21812.1"/>
    </source>
</evidence>
<proteinExistence type="predicted"/>
<sequence>MFSLRTADLRRLNSLTKYPSIPTHHTLDPKNGGLVEEPAVFPGTVLGTEKVDGTNGRVILLPDGTWLIGSREDLLTASGDVVHNPALGIVDALRSVAREAAGERDAITVLYLEVYGGKQLPAWRKYGSGEPALRLFDMATIGPDLLEWDLAKISAWRQDGGQPYAAEPALREAARAFGVELTPRLFEIDGGALPADIAGMRAFMEAYRVTRVATSGEPGANEGIVLRTPDRAVITKARFQDYDRTLKRRAARK</sequence>
<evidence type="ECO:0000313" key="3">
    <source>
        <dbReference type="Proteomes" id="UP000253303"/>
    </source>
</evidence>
<accession>A0A366M8M3</accession>
<evidence type="ECO:0000259" key="1">
    <source>
        <dbReference type="Pfam" id="PF09414"/>
    </source>
</evidence>
<name>A0A366M8M3_9ACTN</name>
<organism evidence="2 3">
    <name type="scientific">Spongiactinospora rosea</name>
    <dbReference type="NCBI Taxonomy" id="2248750"/>
    <lineage>
        <taxon>Bacteria</taxon>
        <taxon>Bacillati</taxon>
        <taxon>Actinomycetota</taxon>
        <taxon>Actinomycetes</taxon>
        <taxon>Streptosporangiales</taxon>
        <taxon>Streptosporangiaceae</taxon>
        <taxon>Spongiactinospora</taxon>
    </lineage>
</organism>
<dbReference type="SUPFAM" id="SSF56091">
    <property type="entry name" value="DNA ligase/mRNA capping enzyme, catalytic domain"/>
    <property type="match status" value="1"/>
</dbReference>
<comment type="caution">
    <text evidence="2">The sequence shown here is derived from an EMBL/GenBank/DDBJ whole genome shotgun (WGS) entry which is preliminary data.</text>
</comment>
<feature type="domain" description="RNA ligase" evidence="1">
    <location>
        <begin position="44"/>
        <end position="232"/>
    </location>
</feature>
<reference evidence="2 3" key="1">
    <citation type="submission" date="2018-06" db="EMBL/GenBank/DDBJ databases">
        <title>Sphaerisporangium craniellae sp. nov., isolated from a marine sponge in the South China Sea.</title>
        <authorList>
            <person name="Li L."/>
        </authorList>
    </citation>
    <scope>NUCLEOTIDE SEQUENCE [LARGE SCALE GENOMIC DNA]</scope>
    <source>
        <strain evidence="2 3">LHW63015</strain>
    </source>
</reference>
<dbReference type="OrthoDB" id="5493578at2"/>
<dbReference type="Pfam" id="PF09414">
    <property type="entry name" value="RNA_ligase"/>
    <property type="match status" value="1"/>
</dbReference>
<dbReference type="EMBL" id="QMEY01000001">
    <property type="protein sequence ID" value="RBQ21812.1"/>
    <property type="molecule type" value="Genomic_DNA"/>
</dbReference>